<gene>
    <name evidence="2" type="ORF">ALC56_15320</name>
</gene>
<protein>
    <submittedName>
        <fullName evidence="2">Uncharacterized protein</fullName>
    </submittedName>
</protein>
<organism evidence="2 3">
    <name type="scientific">Trachymyrmex septentrionalis</name>
    <dbReference type="NCBI Taxonomy" id="34720"/>
    <lineage>
        <taxon>Eukaryota</taxon>
        <taxon>Metazoa</taxon>
        <taxon>Ecdysozoa</taxon>
        <taxon>Arthropoda</taxon>
        <taxon>Hexapoda</taxon>
        <taxon>Insecta</taxon>
        <taxon>Pterygota</taxon>
        <taxon>Neoptera</taxon>
        <taxon>Endopterygota</taxon>
        <taxon>Hymenoptera</taxon>
        <taxon>Apocrita</taxon>
        <taxon>Aculeata</taxon>
        <taxon>Formicoidea</taxon>
        <taxon>Formicidae</taxon>
        <taxon>Myrmicinae</taxon>
        <taxon>Trachymyrmex</taxon>
    </lineage>
</organism>
<dbReference type="AlphaFoldDB" id="A0A195EQA4"/>
<proteinExistence type="predicted"/>
<sequence>MSTPSSNETRTKWSSQNLSSQLLQLKMHYIRIEAVQNEANARLDKYAKLSKDEYELERYKQKANAYRWNSSKKSFMDYAAKKIKLLQPLHFEQRNIINLLIGGINNFSIKSAAASINVLKQDKKISQIQTHKSIIEVNYVKGNKCNLLALIDTDSPVSFIQRSVCKLFFDQNFSYNVTNVQHLRALNDSQIKVIGQKEISIRLSVLPETSTRVTFQIIDNDNTKDKRAIKSIITNNSEIYRCIDMREWYERYVAELILASLEEFQERGWALSRILNLTINMNKLNSMRAGCYFEVPREITLNKAVINVCTTDNACFAWSVVAALYPAERNADRESSYPHYTTVLILAGIEFLMTLKDISKFERLNAVSINVYGIENKQVLPLRLTSEGQEGEFASDDTRVRDHCHLIGRYRGPAPYNISSVWILVTSSKTATVQQTELAIATVAVSKATKPGYVLRRSNAQCSKRRTSRTYHIGGSVKCVVKGKRKSLPLYHTEKGAVDGSDDSNSEAHIKDFEGSL</sequence>
<evidence type="ECO:0000313" key="3">
    <source>
        <dbReference type="Proteomes" id="UP000078541"/>
    </source>
</evidence>
<evidence type="ECO:0000313" key="2">
    <source>
        <dbReference type="EMBL" id="KYN30393.1"/>
    </source>
</evidence>
<dbReference type="Proteomes" id="UP000078541">
    <property type="component" value="Unassembled WGS sequence"/>
</dbReference>
<reference evidence="2 3" key="1">
    <citation type="submission" date="2016-03" db="EMBL/GenBank/DDBJ databases">
        <title>Trachymyrmex septentrionalis WGS genome.</title>
        <authorList>
            <person name="Nygaard S."/>
            <person name="Hu H."/>
            <person name="Boomsma J."/>
            <person name="Zhang G."/>
        </authorList>
    </citation>
    <scope>NUCLEOTIDE SEQUENCE [LARGE SCALE GENOMIC DNA]</scope>
    <source>
        <strain evidence="2">Tsep2-gDNA-1</strain>
        <tissue evidence="2">Whole body</tissue>
    </source>
</reference>
<feature type="region of interest" description="Disordered" evidence="1">
    <location>
        <begin position="494"/>
        <end position="517"/>
    </location>
</feature>
<dbReference type="PANTHER" id="PTHR31511:SF12">
    <property type="entry name" value="RHO TERMINATION FACTOR N-TERMINAL DOMAIN-CONTAINING PROTEIN"/>
    <property type="match status" value="1"/>
</dbReference>
<evidence type="ECO:0000256" key="1">
    <source>
        <dbReference type="SAM" id="MobiDB-lite"/>
    </source>
</evidence>
<dbReference type="STRING" id="34720.A0A195EQA4"/>
<name>A0A195EQA4_9HYME</name>
<dbReference type="EMBL" id="KQ982026">
    <property type="protein sequence ID" value="KYN30393.1"/>
    <property type="molecule type" value="Genomic_DNA"/>
</dbReference>
<accession>A0A195EQA4</accession>
<dbReference type="PANTHER" id="PTHR31511">
    <property type="entry name" value="PROTEIN CBG23764"/>
    <property type="match status" value="1"/>
</dbReference>
<keyword evidence="3" id="KW-1185">Reference proteome</keyword>
<feature type="compositionally biased region" description="Basic and acidic residues" evidence="1">
    <location>
        <begin position="506"/>
        <end position="517"/>
    </location>
</feature>